<proteinExistence type="inferred from homology"/>
<organism evidence="3 4">
    <name type="scientific">Vagococcus silagei</name>
    <dbReference type="NCBI Taxonomy" id="2508885"/>
    <lineage>
        <taxon>Bacteria</taxon>
        <taxon>Bacillati</taxon>
        <taxon>Bacillota</taxon>
        <taxon>Bacilli</taxon>
        <taxon>Lactobacillales</taxon>
        <taxon>Enterococcaceae</taxon>
        <taxon>Vagococcus</taxon>
    </lineage>
</organism>
<dbReference type="OrthoDB" id="9801098at2"/>
<keyword evidence="2" id="KW-0203">Cytokinin biosynthesis</keyword>
<dbReference type="EMBL" id="SDGV01000017">
    <property type="protein sequence ID" value="THB60970.1"/>
    <property type="molecule type" value="Genomic_DNA"/>
</dbReference>
<reference evidence="3 4" key="1">
    <citation type="submission" date="2019-01" db="EMBL/GenBank/DDBJ databases">
        <title>Vagococcus silagei sp. nov. isolated from brewer's grain.</title>
        <authorList>
            <person name="Guu J.-R."/>
        </authorList>
    </citation>
    <scope>NUCLEOTIDE SEQUENCE [LARGE SCALE GENOMIC DNA]</scope>
    <source>
        <strain evidence="3 4">2B-2</strain>
    </source>
</reference>
<dbReference type="InterPro" id="IPR031100">
    <property type="entry name" value="LOG_fam"/>
</dbReference>
<dbReference type="EC" id="3.2.2.n1" evidence="2"/>
<evidence type="ECO:0000256" key="2">
    <source>
        <dbReference type="RuleBase" id="RU363015"/>
    </source>
</evidence>
<evidence type="ECO:0000313" key="3">
    <source>
        <dbReference type="EMBL" id="THB60970.1"/>
    </source>
</evidence>
<dbReference type="RefSeq" id="WP_136137215.1">
    <property type="nucleotide sequence ID" value="NZ_SDGV01000017.1"/>
</dbReference>
<dbReference type="NCBIfam" id="TIGR00730">
    <property type="entry name" value="Rossman fold protein, TIGR00730 family"/>
    <property type="match status" value="1"/>
</dbReference>
<sequence>MNVTVYCGANIGTNKNFTQATIQLGSWIAKHNHTLVYGGGIIGLMGILADTVLEQGGNAIGIMPDFLQKRELSHANLTELKIVESMAERKQLMADMGQLFIALPGGPGTLEEITDLISWSRIGKNPYPCCFVNIDGYYEPIKQQYHDMMTNGFLTAEDFEKIIFLDSIDSLSSQLAKHTPPEVRQY</sequence>
<dbReference type="PANTHER" id="PTHR31223">
    <property type="entry name" value="LOG FAMILY PROTEIN YJL055W"/>
    <property type="match status" value="1"/>
</dbReference>
<keyword evidence="4" id="KW-1185">Reference proteome</keyword>
<dbReference type="SUPFAM" id="SSF102405">
    <property type="entry name" value="MCP/YpsA-like"/>
    <property type="match status" value="1"/>
</dbReference>
<comment type="caution">
    <text evidence="3">The sequence shown here is derived from an EMBL/GenBank/DDBJ whole genome shotgun (WGS) entry which is preliminary data.</text>
</comment>
<gene>
    <name evidence="3" type="ORF">ESZ54_08365</name>
</gene>
<comment type="similarity">
    <text evidence="1 2">Belongs to the LOG family.</text>
</comment>
<keyword evidence="2" id="KW-0378">Hydrolase</keyword>
<name>A0A4S3B555_9ENTE</name>
<dbReference type="GO" id="GO:0005829">
    <property type="term" value="C:cytosol"/>
    <property type="evidence" value="ECO:0007669"/>
    <property type="project" value="TreeGrafter"/>
</dbReference>
<dbReference type="AlphaFoldDB" id="A0A4S3B555"/>
<evidence type="ECO:0000256" key="1">
    <source>
        <dbReference type="ARBA" id="ARBA00006763"/>
    </source>
</evidence>
<dbReference type="Gene3D" id="3.40.50.450">
    <property type="match status" value="1"/>
</dbReference>
<dbReference type="InterPro" id="IPR005269">
    <property type="entry name" value="LOG"/>
</dbReference>
<dbReference type="GO" id="GO:0009691">
    <property type="term" value="P:cytokinin biosynthetic process"/>
    <property type="evidence" value="ECO:0007669"/>
    <property type="project" value="UniProtKB-UniRule"/>
</dbReference>
<accession>A0A4S3B555</accession>
<protein>
    <recommendedName>
        <fullName evidence="2">Cytokinin riboside 5'-monophosphate phosphoribohydrolase</fullName>
        <ecNumber evidence="2">3.2.2.n1</ecNumber>
    </recommendedName>
</protein>
<dbReference type="GO" id="GO:0016799">
    <property type="term" value="F:hydrolase activity, hydrolyzing N-glycosyl compounds"/>
    <property type="evidence" value="ECO:0007669"/>
    <property type="project" value="TreeGrafter"/>
</dbReference>
<dbReference type="Proteomes" id="UP000310506">
    <property type="component" value="Unassembled WGS sequence"/>
</dbReference>
<dbReference type="PANTHER" id="PTHR31223:SF70">
    <property type="entry name" value="LOG FAMILY PROTEIN YJL055W"/>
    <property type="match status" value="1"/>
</dbReference>
<evidence type="ECO:0000313" key="4">
    <source>
        <dbReference type="Proteomes" id="UP000310506"/>
    </source>
</evidence>
<dbReference type="Pfam" id="PF03641">
    <property type="entry name" value="Lysine_decarbox"/>
    <property type="match status" value="1"/>
</dbReference>